<protein>
    <recommendedName>
        <fullName evidence="2">Domain of unknown function at the cortex 1 domain-containing protein</fullName>
    </recommendedName>
</protein>
<feature type="region of interest" description="Disordered" evidence="1">
    <location>
        <begin position="1"/>
        <end position="30"/>
    </location>
</feature>
<dbReference type="EMBL" id="CAKOGP040002247">
    <property type="protein sequence ID" value="CAJ1966030.1"/>
    <property type="molecule type" value="Genomic_DNA"/>
</dbReference>
<evidence type="ECO:0000313" key="4">
    <source>
        <dbReference type="Proteomes" id="UP001295423"/>
    </source>
</evidence>
<evidence type="ECO:0000256" key="1">
    <source>
        <dbReference type="SAM" id="MobiDB-lite"/>
    </source>
</evidence>
<accession>A0AAD2G809</accession>
<sequence>MGIFKKKTNKSENPPPEASKAATEEEEFDSKEIEACRSDGGGINIVVNKPDDSAAGVEKERELSHPSLVSLYIKDVDANNDIPANCSPVRISNEWFDMDMVVMLRTPNVDDDTSPKGTEWNQKVADYFRPKQRRFEFQYQVKLKKKPEDKELFYAIQWNEPVKLGIIQRTFLAAILAFLKRTRPTVHYSTTGTEKKEDGSFEKPHLANFIEIGLDRVVITKPGEEPPALGGDIEEDLDHYKARKSGKVKIDFNTEDTYTFALWNANVDWIDWKIVGIPGVGSLDLNKFLGNQPLSILLYMLDKNRGNTNHFQKDQELIVHLEMSSIFQHKDKEEKKKGGFW</sequence>
<dbReference type="Proteomes" id="UP001295423">
    <property type="component" value="Unassembled WGS sequence"/>
</dbReference>
<dbReference type="AlphaFoldDB" id="A0AAD2G809"/>
<name>A0AAD2G809_9STRA</name>
<dbReference type="InterPro" id="IPR013897">
    <property type="entry name" value="Duc1"/>
</dbReference>
<evidence type="ECO:0000313" key="3">
    <source>
        <dbReference type="EMBL" id="CAJ1966030.1"/>
    </source>
</evidence>
<gene>
    <name evidence="3" type="ORF">CYCCA115_LOCUS21614</name>
</gene>
<organism evidence="3 4">
    <name type="scientific">Cylindrotheca closterium</name>
    <dbReference type="NCBI Taxonomy" id="2856"/>
    <lineage>
        <taxon>Eukaryota</taxon>
        <taxon>Sar</taxon>
        <taxon>Stramenopiles</taxon>
        <taxon>Ochrophyta</taxon>
        <taxon>Bacillariophyta</taxon>
        <taxon>Bacillariophyceae</taxon>
        <taxon>Bacillariophycidae</taxon>
        <taxon>Bacillariales</taxon>
        <taxon>Bacillariaceae</taxon>
        <taxon>Cylindrotheca</taxon>
    </lineage>
</organism>
<reference evidence="3" key="1">
    <citation type="submission" date="2023-08" db="EMBL/GenBank/DDBJ databases">
        <authorList>
            <person name="Audoor S."/>
            <person name="Bilcke G."/>
        </authorList>
    </citation>
    <scope>NUCLEOTIDE SEQUENCE</scope>
</reference>
<comment type="caution">
    <text evidence="3">The sequence shown here is derived from an EMBL/GenBank/DDBJ whole genome shotgun (WGS) entry which is preliminary data.</text>
</comment>
<evidence type="ECO:0000259" key="2">
    <source>
        <dbReference type="Pfam" id="PF08588"/>
    </source>
</evidence>
<proteinExistence type="predicted"/>
<dbReference type="Pfam" id="PF08588">
    <property type="entry name" value="Duc1"/>
    <property type="match status" value="1"/>
</dbReference>
<keyword evidence="4" id="KW-1185">Reference proteome</keyword>
<feature type="domain" description="Domain of unknown function at the cortex 1" evidence="2">
    <location>
        <begin position="82"/>
        <end position="304"/>
    </location>
</feature>